<dbReference type="Proteomes" id="UP000015102">
    <property type="component" value="Unassembled WGS sequence"/>
</dbReference>
<proteinExistence type="predicted"/>
<dbReference type="AlphaFoldDB" id="T1GJH3"/>
<organism evidence="2 3">
    <name type="scientific">Megaselia scalaris</name>
    <name type="common">Humpbacked fly</name>
    <name type="synonym">Phora scalaris</name>
    <dbReference type="NCBI Taxonomy" id="36166"/>
    <lineage>
        <taxon>Eukaryota</taxon>
        <taxon>Metazoa</taxon>
        <taxon>Ecdysozoa</taxon>
        <taxon>Arthropoda</taxon>
        <taxon>Hexapoda</taxon>
        <taxon>Insecta</taxon>
        <taxon>Pterygota</taxon>
        <taxon>Neoptera</taxon>
        <taxon>Endopterygota</taxon>
        <taxon>Diptera</taxon>
        <taxon>Brachycera</taxon>
        <taxon>Muscomorpha</taxon>
        <taxon>Platypezoidea</taxon>
        <taxon>Phoridae</taxon>
        <taxon>Megaseliini</taxon>
        <taxon>Megaselia</taxon>
    </lineage>
</organism>
<dbReference type="EMBL" id="CAQQ02196014">
    <property type="status" value="NOT_ANNOTATED_CDS"/>
    <property type="molecule type" value="Genomic_DNA"/>
</dbReference>
<protein>
    <submittedName>
        <fullName evidence="2">Uncharacterized protein</fullName>
    </submittedName>
</protein>
<feature type="coiled-coil region" evidence="1">
    <location>
        <begin position="3"/>
        <end position="59"/>
    </location>
</feature>
<evidence type="ECO:0000313" key="3">
    <source>
        <dbReference type="Proteomes" id="UP000015102"/>
    </source>
</evidence>
<reference evidence="2" key="2">
    <citation type="submission" date="2015-06" db="UniProtKB">
        <authorList>
            <consortium name="EnsemblMetazoa"/>
        </authorList>
    </citation>
    <scope>IDENTIFICATION</scope>
</reference>
<dbReference type="EMBL" id="CAQQ02196013">
    <property type="status" value="NOT_ANNOTATED_CDS"/>
    <property type="molecule type" value="Genomic_DNA"/>
</dbReference>
<dbReference type="EnsemblMetazoa" id="MESCA003620-RA">
    <property type="protein sequence ID" value="MESCA003620-PA"/>
    <property type="gene ID" value="MESCA003620"/>
</dbReference>
<sequence length="84" mass="10182">MCNEFLSEKEQIKENARNEVQNEIVNLKLERDNEIQKIYKRVQQAIEKKDSTIQLIQKENVSMRERCIKLEAIIRQQRKDYCVK</sequence>
<evidence type="ECO:0000313" key="2">
    <source>
        <dbReference type="EnsemblMetazoa" id="MESCA003620-PA"/>
    </source>
</evidence>
<name>T1GJH3_MEGSC</name>
<keyword evidence="1" id="KW-0175">Coiled coil</keyword>
<dbReference type="STRING" id="36166.T1GJH3"/>
<reference evidence="3" key="1">
    <citation type="submission" date="2013-02" db="EMBL/GenBank/DDBJ databases">
        <authorList>
            <person name="Hughes D."/>
        </authorList>
    </citation>
    <scope>NUCLEOTIDE SEQUENCE</scope>
    <source>
        <strain>Durham</strain>
        <strain evidence="3">NC isolate 2 -- Noor lab</strain>
    </source>
</reference>
<accession>T1GJH3</accession>
<evidence type="ECO:0000256" key="1">
    <source>
        <dbReference type="SAM" id="Coils"/>
    </source>
</evidence>
<dbReference type="HOGENOM" id="CLU_2530065_0_0_1"/>
<keyword evidence="3" id="KW-1185">Reference proteome</keyword>